<proteinExistence type="predicted"/>
<dbReference type="RefSeq" id="WP_108171210.1">
    <property type="nucleotide sequence ID" value="NZ_QBKQ01000001.1"/>
</dbReference>
<evidence type="ECO:0000313" key="2">
    <source>
        <dbReference type="EMBL" id="PTX45330.1"/>
    </source>
</evidence>
<accession>A0A2T6ANG5</accession>
<dbReference type="InterPro" id="IPR036291">
    <property type="entry name" value="NAD(P)-bd_dom_sf"/>
</dbReference>
<organism evidence="2 3">
    <name type="scientific">Christiangramia gaetbulicola</name>
    <dbReference type="NCBI Taxonomy" id="703340"/>
    <lineage>
        <taxon>Bacteria</taxon>
        <taxon>Pseudomonadati</taxon>
        <taxon>Bacteroidota</taxon>
        <taxon>Flavobacteriia</taxon>
        <taxon>Flavobacteriales</taxon>
        <taxon>Flavobacteriaceae</taxon>
        <taxon>Christiangramia</taxon>
    </lineage>
</organism>
<dbReference type="Pfam" id="PF01370">
    <property type="entry name" value="Epimerase"/>
    <property type="match status" value="1"/>
</dbReference>
<sequence length="331" mass="37487">MYNKIKDSTILVTGGAGFIGSYVVEELLLSKPKKIIIIDNLIRGSFDNIASFIENPLVEFIEGDIRNKVLLEQSIAKSDYVFHMAALRINSCAANPSEGFEVMLKATFDIAELCVKHKIKKVIYSSSASVYGLAQHFPTPESDNPYNNQTFYGGAKLWGEQLFRSFHFMYNLDYVALRYFNVYGVRMDTDGKYTEVMIRWLDCIRDQKSPLIFGDGNDTMDFVYVKDVAKANIAALVSDISDETFNVGNCEETSLRELLETLLKVNGSSLKPEFKEANSINPVSRRLADISAAKTKLSFEPSITLEEGLSELSRWYFEKNNLKKVDHDTYR</sequence>
<evidence type="ECO:0000259" key="1">
    <source>
        <dbReference type="Pfam" id="PF01370"/>
    </source>
</evidence>
<dbReference type="PANTHER" id="PTHR43245">
    <property type="entry name" value="BIFUNCTIONAL POLYMYXIN RESISTANCE PROTEIN ARNA"/>
    <property type="match status" value="1"/>
</dbReference>
<dbReference type="OrthoDB" id="9801785at2"/>
<feature type="domain" description="NAD-dependent epimerase/dehydratase" evidence="1">
    <location>
        <begin position="10"/>
        <end position="248"/>
    </location>
</feature>
<comment type="caution">
    <text evidence="2">The sequence shown here is derived from an EMBL/GenBank/DDBJ whole genome shotgun (WGS) entry which is preliminary data.</text>
</comment>
<evidence type="ECO:0000313" key="3">
    <source>
        <dbReference type="Proteomes" id="UP000244174"/>
    </source>
</evidence>
<dbReference type="SUPFAM" id="SSF51735">
    <property type="entry name" value="NAD(P)-binding Rossmann-fold domains"/>
    <property type="match status" value="1"/>
</dbReference>
<keyword evidence="3" id="KW-1185">Reference proteome</keyword>
<dbReference type="InterPro" id="IPR001509">
    <property type="entry name" value="Epimerase_deHydtase"/>
</dbReference>
<dbReference type="InterPro" id="IPR050177">
    <property type="entry name" value="Lipid_A_modif_metabolic_enz"/>
</dbReference>
<protein>
    <submittedName>
        <fullName evidence="2">UDP-glucose 4-epimerase</fullName>
    </submittedName>
</protein>
<name>A0A2T6ANG5_9FLAO</name>
<dbReference type="PANTHER" id="PTHR43245:SF13">
    <property type="entry name" value="UDP-D-APIOSE_UDP-D-XYLOSE SYNTHASE 2"/>
    <property type="match status" value="1"/>
</dbReference>
<dbReference type="Proteomes" id="UP000244174">
    <property type="component" value="Unassembled WGS sequence"/>
</dbReference>
<dbReference type="Gene3D" id="3.40.50.720">
    <property type="entry name" value="NAD(P)-binding Rossmann-like Domain"/>
    <property type="match status" value="1"/>
</dbReference>
<dbReference type="AlphaFoldDB" id="A0A2T6ANG5"/>
<reference evidence="2 3" key="1">
    <citation type="submission" date="2018-04" db="EMBL/GenBank/DDBJ databases">
        <title>Genomic Encyclopedia of Archaeal and Bacterial Type Strains, Phase II (KMG-II): from individual species to whole genera.</title>
        <authorList>
            <person name="Goeker M."/>
        </authorList>
    </citation>
    <scope>NUCLEOTIDE SEQUENCE [LARGE SCALE GENOMIC DNA]</scope>
    <source>
        <strain evidence="2 3">DSM 23082</strain>
    </source>
</reference>
<dbReference type="EMBL" id="QBKQ01000001">
    <property type="protein sequence ID" value="PTX45330.1"/>
    <property type="molecule type" value="Genomic_DNA"/>
</dbReference>
<gene>
    <name evidence="2" type="ORF">C8P64_1325</name>
</gene>